<dbReference type="Gene3D" id="2.60.40.1120">
    <property type="entry name" value="Carboxypeptidase-like, regulatory domain"/>
    <property type="match status" value="1"/>
</dbReference>
<dbReference type="SUPFAM" id="SSF49478">
    <property type="entry name" value="Cna protein B-type domain"/>
    <property type="match status" value="1"/>
</dbReference>
<evidence type="ECO:0000256" key="2">
    <source>
        <dbReference type="ARBA" id="ARBA00023136"/>
    </source>
</evidence>
<sequence length="808" mass="90764">MKSLYILLLSIFTTTLSFANQPKQSTISGIIFDEQSKPVDYVTVGLFKVSDSALVKTALTTPDGKFEFVNITAGNYFVRANMMGYSKYKSNPFNLTESNLVLDKIILKTEGKTLNTVSITATKPLIERKVDKLVMNVENSSVAIGSTALEVLQKAPGVTVDQNDNISMQGKQGVLVMLDGKQTYMSNADVANLLRNMQSSELETIELITNPSSKYPAAGNSGIINIKTKKNKNGGTNGSVTLTAAQGKNFRGNAGLNLNHRTNKVNVFGNYNYGFFTNSNMLTIDRISNGTPDTYFSQIGNSYRKRQNNNFKAGLDYFLDKKNTFGFLVTGYLNTGNENTDNNTLIGPSFSQIDSTLTSNSISSNKYNNLSYNLNYKSILDTAGSELSADLDYSRFNGKDIADYENDYRFANGNRIRPLNLIRNTTPTIIDIKAFKVDYNTSLSKTVKLEAGVKSSWVKTDNDLRAEELVNNAWQNDVRRSNQFVYDENVNAVYTNVNKQFKSTSVQLGLRVEQTNSTGNLITNNEVVKRSYVDFFPTLFVQQTLSKNNQVGFSYSRRIDRPSYDALNPFVYYLDEYTYNKGNPFLNPQYTNNFEVSYTFMQKYLLSVNYSQVNDVITEVLLPDEERKALYQTNANLAKNVSYGANLNIPIKPFKWWDMNNNLNVFHLIFESDNLAGQDLRTGKTSFQFKMQHTFIIVPGLTAELSGSYESPLDYGTLSIGSRYFVDMGLSKSLFNKKAGLKLALSDVFNTNESNITSAYPGLKYDLYQKNDTQLGRISFSYRFGKNEIKPARRRSTGTESEQGRMKN</sequence>
<dbReference type="PANTHER" id="PTHR40980">
    <property type="entry name" value="PLUG DOMAIN-CONTAINING PROTEIN"/>
    <property type="match status" value="1"/>
</dbReference>
<keyword evidence="7" id="KW-1185">Reference proteome</keyword>
<evidence type="ECO:0000256" key="4">
    <source>
        <dbReference type="SAM" id="SignalP"/>
    </source>
</evidence>
<dbReference type="InterPro" id="IPR041700">
    <property type="entry name" value="OMP_b-brl_3"/>
</dbReference>
<feature type="signal peptide" evidence="4">
    <location>
        <begin position="1"/>
        <end position="19"/>
    </location>
</feature>
<keyword evidence="4" id="KW-0732">Signal</keyword>
<accession>A0A4U1CAY2</accession>
<comment type="subcellular location">
    <subcellularLocation>
        <location evidence="1">Cell outer membrane</location>
    </subcellularLocation>
</comment>
<feature type="domain" description="Outer membrane protein beta-barrel" evidence="5">
    <location>
        <begin position="380"/>
        <end position="782"/>
    </location>
</feature>
<dbReference type="Gene3D" id="2.40.170.20">
    <property type="entry name" value="TonB-dependent receptor, beta-barrel domain"/>
    <property type="match status" value="1"/>
</dbReference>
<dbReference type="OrthoDB" id="606851at2"/>
<dbReference type="InterPro" id="IPR036942">
    <property type="entry name" value="Beta-barrel_TonB_sf"/>
</dbReference>
<keyword evidence="2" id="KW-0472">Membrane</keyword>
<comment type="caution">
    <text evidence="6">The sequence shown here is derived from an EMBL/GenBank/DDBJ whole genome shotgun (WGS) entry which is preliminary data.</text>
</comment>
<feature type="chain" id="PRO_5020328089" evidence="4">
    <location>
        <begin position="20"/>
        <end position="808"/>
    </location>
</feature>
<dbReference type="EMBL" id="SWBO01000003">
    <property type="protein sequence ID" value="TKC02100.1"/>
    <property type="molecule type" value="Genomic_DNA"/>
</dbReference>
<dbReference type="PANTHER" id="PTHR40980:SF4">
    <property type="entry name" value="TONB-DEPENDENT RECEPTOR-LIKE BETA-BARREL DOMAIN-CONTAINING PROTEIN"/>
    <property type="match status" value="1"/>
</dbReference>
<evidence type="ECO:0000259" key="5">
    <source>
        <dbReference type="Pfam" id="PF14905"/>
    </source>
</evidence>
<dbReference type="Proteomes" id="UP000310477">
    <property type="component" value="Unassembled WGS sequence"/>
</dbReference>
<dbReference type="Gene3D" id="2.170.130.10">
    <property type="entry name" value="TonB-dependent receptor, plug domain"/>
    <property type="match status" value="1"/>
</dbReference>
<keyword evidence="3" id="KW-0998">Cell outer membrane</keyword>
<keyword evidence="6" id="KW-0675">Receptor</keyword>
<dbReference type="GO" id="GO:0009279">
    <property type="term" value="C:cell outer membrane"/>
    <property type="evidence" value="ECO:0007669"/>
    <property type="project" value="UniProtKB-SubCell"/>
</dbReference>
<evidence type="ECO:0000313" key="7">
    <source>
        <dbReference type="Proteomes" id="UP000310477"/>
    </source>
</evidence>
<evidence type="ECO:0000256" key="3">
    <source>
        <dbReference type="ARBA" id="ARBA00023237"/>
    </source>
</evidence>
<dbReference type="RefSeq" id="WP_136876116.1">
    <property type="nucleotide sequence ID" value="NZ_SWBO01000003.1"/>
</dbReference>
<proteinExistence type="predicted"/>
<dbReference type="SUPFAM" id="SSF56935">
    <property type="entry name" value="Porins"/>
    <property type="match status" value="1"/>
</dbReference>
<dbReference type="Pfam" id="PF14905">
    <property type="entry name" value="OMP_b-brl_3"/>
    <property type="match status" value="1"/>
</dbReference>
<evidence type="ECO:0000313" key="6">
    <source>
        <dbReference type="EMBL" id="TKC02100.1"/>
    </source>
</evidence>
<reference evidence="6 7" key="1">
    <citation type="submission" date="2019-04" db="EMBL/GenBank/DDBJ databases">
        <title>Pedobacter sp. AR-2-6 sp. nov., isolated from Arctic soil.</title>
        <authorList>
            <person name="Dahal R.H."/>
            <person name="Kim D.-U."/>
        </authorList>
    </citation>
    <scope>NUCLEOTIDE SEQUENCE [LARGE SCALE GENOMIC DNA]</scope>
    <source>
        <strain evidence="6 7">AR-2-6</strain>
    </source>
</reference>
<dbReference type="InterPro" id="IPR037066">
    <property type="entry name" value="Plug_dom_sf"/>
</dbReference>
<organism evidence="6 7">
    <name type="scientific">Pedobacter cryotolerans</name>
    <dbReference type="NCBI Taxonomy" id="2571270"/>
    <lineage>
        <taxon>Bacteria</taxon>
        <taxon>Pseudomonadati</taxon>
        <taxon>Bacteroidota</taxon>
        <taxon>Sphingobacteriia</taxon>
        <taxon>Sphingobacteriales</taxon>
        <taxon>Sphingobacteriaceae</taxon>
        <taxon>Pedobacter</taxon>
    </lineage>
</organism>
<evidence type="ECO:0000256" key="1">
    <source>
        <dbReference type="ARBA" id="ARBA00004442"/>
    </source>
</evidence>
<protein>
    <submittedName>
        <fullName evidence="6">TonB-dependent receptor</fullName>
    </submittedName>
</protein>
<dbReference type="AlphaFoldDB" id="A0A4U1CAY2"/>
<name>A0A4U1CAY2_9SPHI</name>
<gene>
    <name evidence="6" type="ORF">FA045_07600</name>
</gene>
<dbReference type="Pfam" id="PF13620">
    <property type="entry name" value="CarboxypepD_reg"/>
    <property type="match status" value="1"/>
</dbReference>